<gene>
    <name evidence="1" type="ORF">FWILDA_LOCUS19801</name>
</gene>
<sequence length="56" mass="6678">HELTPAGRIKKPAYNDYIFDYDLLKDNVENEPVGEEILIDKNMYSDDIENYENIWN</sequence>
<organism evidence="1 2">
    <name type="scientific">Funneliformis geosporum</name>
    <dbReference type="NCBI Taxonomy" id="1117311"/>
    <lineage>
        <taxon>Eukaryota</taxon>
        <taxon>Fungi</taxon>
        <taxon>Fungi incertae sedis</taxon>
        <taxon>Mucoromycota</taxon>
        <taxon>Glomeromycotina</taxon>
        <taxon>Glomeromycetes</taxon>
        <taxon>Glomerales</taxon>
        <taxon>Glomeraceae</taxon>
        <taxon>Funneliformis</taxon>
    </lineage>
</organism>
<dbReference type="OrthoDB" id="2423006at2759"/>
<feature type="non-terminal residue" evidence="1">
    <location>
        <position position="1"/>
    </location>
</feature>
<evidence type="ECO:0000313" key="1">
    <source>
        <dbReference type="EMBL" id="CAI2200907.1"/>
    </source>
</evidence>
<accession>A0A9W4TCU4</accession>
<dbReference type="AlphaFoldDB" id="A0A9W4TCU4"/>
<comment type="caution">
    <text evidence="1">The sequence shown here is derived from an EMBL/GenBank/DDBJ whole genome shotgun (WGS) entry which is preliminary data.</text>
</comment>
<proteinExistence type="predicted"/>
<dbReference type="Proteomes" id="UP001153678">
    <property type="component" value="Unassembled WGS sequence"/>
</dbReference>
<name>A0A9W4TCU4_9GLOM</name>
<dbReference type="EMBL" id="CAMKVN010025854">
    <property type="protein sequence ID" value="CAI2200907.1"/>
    <property type="molecule type" value="Genomic_DNA"/>
</dbReference>
<evidence type="ECO:0000313" key="2">
    <source>
        <dbReference type="Proteomes" id="UP001153678"/>
    </source>
</evidence>
<reference evidence="1" key="1">
    <citation type="submission" date="2022-08" db="EMBL/GenBank/DDBJ databases">
        <authorList>
            <person name="Kallberg Y."/>
            <person name="Tangrot J."/>
            <person name="Rosling A."/>
        </authorList>
    </citation>
    <scope>NUCLEOTIDE SEQUENCE</scope>
    <source>
        <strain evidence="1">Wild A</strain>
    </source>
</reference>
<protein>
    <submittedName>
        <fullName evidence="1">1918_t:CDS:1</fullName>
    </submittedName>
</protein>
<keyword evidence="2" id="KW-1185">Reference proteome</keyword>